<dbReference type="OrthoDB" id="9799145at2"/>
<dbReference type="Gene3D" id="3.30.428.10">
    <property type="entry name" value="HIT-like"/>
    <property type="match status" value="1"/>
</dbReference>
<dbReference type="SUPFAM" id="SSF54197">
    <property type="entry name" value="HIT-like"/>
    <property type="match status" value="1"/>
</dbReference>
<dbReference type="RefSeq" id="WP_008540343.1">
    <property type="nucleotide sequence ID" value="NZ_JH604836.1"/>
</dbReference>
<dbReference type="GO" id="GO:0003824">
    <property type="term" value="F:catalytic activity"/>
    <property type="evidence" value="ECO:0007669"/>
    <property type="project" value="InterPro"/>
</dbReference>
<proteinExistence type="predicted"/>
<feature type="short sequence motif" description="Histidine triad motif" evidence="1">
    <location>
        <begin position="88"/>
        <end position="92"/>
    </location>
</feature>
<keyword evidence="4" id="KW-1185">Reference proteome</keyword>
<gene>
    <name evidence="3" type="ORF">HMPREF9440_00045</name>
</gene>
<reference evidence="3 4" key="1">
    <citation type="submission" date="2011-11" db="EMBL/GenBank/DDBJ databases">
        <authorList>
            <person name="Weinstock G."/>
            <person name="Sodergren E."/>
            <person name="Clifton S."/>
            <person name="Fulton L."/>
            <person name="Fulton B."/>
            <person name="Courtney L."/>
            <person name="Fronick C."/>
            <person name="Harrison M."/>
            <person name="Strong C."/>
            <person name="Farmer C."/>
            <person name="Delahaunty K."/>
            <person name="Markovic C."/>
            <person name="Hall O."/>
            <person name="Minx P."/>
            <person name="Tomlinson C."/>
            <person name="Mitreva M."/>
            <person name="Hou S."/>
            <person name="Chen J."/>
            <person name="Wollam A."/>
            <person name="Pepin K.H."/>
            <person name="Johnson M."/>
            <person name="Bhonagiri V."/>
            <person name="Zhang X."/>
            <person name="Suruliraj S."/>
            <person name="Warren W."/>
            <person name="Chinwalla A."/>
            <person name="Mardis E.R."/>
            <person name="Wilson R.K."/>
        </authorList>
    </citation>
    <scope>NUCLEOTIDE SEQUENCE [LARGE SCALE GENOMIC DNA]</scope>
    <source>
        <strain evidence="3 4">YIT 11816</strain>
    </source>
</reference>
<dbReference type="STRING" id="762967.HMPREF9440_00045"/>
<feature type="domain" description="HIT" evidence="2">
    <location>
        <begin position="2"/>
        <end position="103"/>
    </location>
</feature>
<accession>H3KBF0</accession>
<dbReference type="AlphaFoldDB" id="H3KBF0"/>
<dbReference type="HOGENOM" id="CLU_123330_2_0_4"/>
<comment type="caution">
    <text evidence="3">The sequence shown here is derived from an EMBL/GenBank/DDBJ whole genome shotgun (WGS) entry which is preliminary data.</text>
</comment>
<dbReference type="Pfam" id="PF01230">
    <property type="entry name" value="HIT"/>
    <property type="match status" value="1"/>
</dbReference>
<dbReference type="PATRIC" id="fig|762967.3.peg.41"/>
<dbReference type="InterPro" id="IPR036265">
    <property type="entry name" value="HIT-like_sf"/>
</dbReference>
<dbReference type="EMBL" id="AFBQ01000002">
    <property type="protein sequence ID" value="EHY32583.1"/>
    <property type="molecule type" value="Genomic_DNA"/>
</dbReference>
<dbReference type="InterPro" id="IPR011146">
    <property type="entry name" value="HIT-like"/>
</dbReference>
<dbReference type="PROSITE" id="PS51084">
    <property type="entry name" value="HIT_2"/>
    <property type="match status" value="1"/>
</dbReference>
<protein>
    <submittedName>
        <fullName evidence="3">Histidine triad domain protein</fullName>
    </submittedName>
</protein>
<name>H3KBF0_9BURK</name>
<evidence type="ECO:0000259" key="2">
    <source>
        <dbReference type="PROSITE" id="PS51084"/>
    </source>
</evidence>
<evidence type="ECO:0000313" key="3">
    <source>
        <dbReference type="EMBL" id="EHY32583.1"/>
    </source>
</evidence>
<organism evidence="3 4">
    <name type="scientific">Sutterella parvirubra YIT 11816</name>
    <dbReference type="NCBI Taxonomy" id="762967"/>
    <lineage>
        <taxon>Bacteria</taxon>
        <taxon>Pseudomonadati</taxon>
        <taxon>Pseudomonadota</taxon>
        <taxon>Betaproteobacteria</taxon>
        <taxon>Burkholderiales</taxon>
        <taxon>Sutterellaceae</taxon>
        <taxon>Sutterella</taxon>
    </lineage>
</organism>
<evidence type="ECO:0000256" key="1">
    <source>
        <dbReference type="PROSITE-ProRule" id="PRU00464"/>
    </source>
</evidence>
<evidence type="ECO:0000313" key="4">
    <source>
        <dbReference type="Proteomes" id="UP000004956"/>
    </source>
</evidence>
<dbReference type="Proteomes" id="UP000004956">
    <property type="component" value="Unassembled WGS sequence"/>
</dbReference>
<sequence length="145" mass="17081">MSECPLCALPPEAYVWRGRHFALLNVSDDVFPCYFRLIAREHVREVTDLSREVRAQMWKLLEALEEAMRAEMRCDKVNWAQFGNMVPHVHWHLTARWADDDRFPACPWEPVRREVPEALIRERREASARLARKLPEILSAVDQSN</sequence>